<dbReference type="SUPFAM" id="SSF53850">
    <property type="entry name" value="Periplasmic binding protein-like II"/>
    <property type="match status" value="1"/>
</dbReference>
<evidence type="ECO:0000313" key="3">
    <source>
        <dbReference type="EMBL" id="KAL2265232.1"/>
    </source>
</evidence>
<dbReference type="GeneID" id="98127676"/>
<proteinExistence type="predicted"/>
<reference evidence="3 4" key="1">
    <citation type="journal article" date="2024" name="Commun. Biol.">
        <title>Comparative genomic analysis of thermophilic fungi reveals convergent evolutionary adaptations and gene losses.</title>
        <authorList>
            <person name="Steindorff A.S."/>
            <person name="Aguilar-Pontes M.V."/>
            <person name="Robinson A.J."/>
            <person name="Andreopoulos B."/>
            <person name="LaButti K."/>
            <person name="Kuo A."/>
            <person name="Mondo S."/>
            <person name="Riley R."/>
            <person name="Otillar R."/>
            <person name="Haridas S."/>
            <person name="Lipzen A."/>
            <person name="Grimwood J."/>
            <person name="Schmutz J."/>
            <person name="Clum A."/>
            <person name="Reid I.D."/>
            <person name="Moisan M.C."/>
            <person name="Butler G."/>
            <person name="Nguyen T.T.M."/>
            <person name="Dewar K."/>
            <person name="Conant G."/>
            <person name="Drula E."/>
            <person name="Henrissat B."/>
            <person name="Hansel C."/>
            <person name="Singer S."/>
            <person name="Hutchinson M.I."/>
            <person name="de Vries R.P."/>
            <person name="Natvig D.O."/>
            <person name="Powell A.J."/>
            <person name="Tsang A."/>
            <person name="Grigoriev I.V."/>
        </authorList>
    </citation>
    <scope>NUCLEOTIDE SEQUENCE [LARGE SCALE GENOMIC DNA]</scope>
    <source>
        <strain evidence="3 4">ATCC 22073</strain>
    </source>
</reference>
<keyword evidence="4" id="KW-1185">Reference proteome</keyword>
<evidence type="ECO:0000256" key="1">
    <source>
        <dbReference type="SAM" id="SignalP"/>
    </source>
</evidence>
<feature type="signal peptide" evidence="1">
    <location>
        <begin position="1"/>
        <end position="20"/>
    </location>
</feature>
<feature type="chain" id="PRO_5046582591" description="SsuA/THI5-like domain-containing protein" evidence="1">
    <location>
        <begin position="21"/>
        <end position="319"/>
    </location>
</feature>
<protein>
    <recommendedName>
        <fullName evidence="2">SsuA/THI5-like domain-containing protein</fullName>
    </recommendedName>
</protein>
<dbReference type="Gene3D" id="3.40.190.10">
    <property type="entry name" value="Periplasmic binding protein-like II"/>
    <property type="match status" value="2"/>
</dbReference>
<dbReference type="RefSeq" id="XP_070863959.1">
    <property type="nucleotide sequence ID" value="XM_071013032.1"/>
</dbReference>
<evidence type="ECO:0000313" key="4">
    <source>
        <dbReference type="Proteomes" id="UP001600064"/>
    </source>
</evidence>
<sequence>MRTFQLWFLIFPFLHLQVLALNISASASTIEHTPLRYAGNHYYDADVVTVINGSIANLQDTSIDLAANAVTQGLKYYVNNTNYRLIGIVVEVAYRLVANKAAGITKLADLRGKRIGVVPGTSSEVFVHKLLASAGVSDGYTIVNGTYCLREPCASNSLPVQFGNGTVDAFGAWEPSVELGVRALGVDNVILFENATAYREVYSLYSTKEKLRDPHTRQKIVKYIRALDRTYQVYKATPEKVDHWVAQTVGVDLPVLRSVWKNHVWGPGRLDKALVDFIQHEDEYLARVDKRRPFTRAELERFVDTSVYKEARRASVKQA</sequence>
<dbReference type="PANTHER" id="PTHR30024:SF42">
    <property type="entry name" value="ALIPHATIC SULFONATES-BINDING PROTEIN-RELATED"/>
    <property type="match status" value="1"/>
</dbReference>
<dbReference type="InterPro" id="IPR015168">
    <property type="entry name" value="SsuA/THI5"/>
</dbReference>
<dbReference type="EMBL" id="JAZGUE010000006">
    <property type="protein sequence ID" value="KAL2265232.1"/>
    <property type="molecule type" value="Genomic_DNA"/>
</dbReference>
<dbReference type="Pfam" id="PF09084">
    <property type="entry name" value="NMT1"/>
    <property type="match status" value="1"/>
</dbReference>
<organism evidence="3 4">
    <name type="scientific">Remersonia thermophila</name>
    <dbReference type="NCBI Taxonomy" id="72144"/>
    <lineage>
        <taxon>Eukaryota</taxon>
        <taxon>Fungi</taxon>
        <taxon>Dikarya</taxon>
        <taxon>Ascomycota</taxon>
        <taxon>Pezizomycotina</taxon>
        <taxon>Sordariomycetes</taxon>
        <taxon>Sordariomycetidae</taxon>
        <taxon>Sordariales</taxon>
        <taxon>Sordariales incertae sedis</taxon>
        <taxon>Remersonia</taxon>
    </lineage>
</organism>
<gene>
    <name evidence="3" type="ORF">VTJ83DRAFT_6332</name>
</gene>
<evidence type="ECO:0000259" key="2">
    <source>
        <dbReference type="Pfam" id="PF09084"/>
    </source>
</evidence>
<dbReference type="PANTHER" id="PTHR30024">
    <property type="entry name" value="ALIPHATIC SULFONATES-BINDING PROTEIN-RELATED"/>
    <property type="match status" value="1"/>
</dbReference>
<accession>A0ABR4D6P9</accession>
<comment type="caution">
    <text evidence="3">The sequence shown here is derived from an EMBL/GenBank/DDBJ whole genome shotgun (WGS) entry which is preliminary data.</text>
</comment>
<feature type="domain" description="SsuA/THI5-like" evidence="2">
    <location>
        <begin position="93"/>
        <end position="240"/>
    </location>
</feature>
<dbReference type="Proteomes" id="UP001600064">
    <property type="component" value="Unassembled WGS sequence"/>
</dbReference>
<name>A0ABR4D6P9_9PEZI</name>
<keyword evidence="1" id="KW-0732">Signal</keyword>